<comment type="caution">
    <text evidence="1">The sequence shown here is derived from an EMBL/GenBank/DDBJ whole genome shotgun (WGS) entry which is preliminary data.</text>
</comment>
<dbReference type="RefSeq" id="WP_167926148.1">
    <property type="nucleotide sequence ID" value="NZ_JAATVY010000010.1"/>
</dbReference>
<dbReference type="InterPro" id="IPR043755">
    <property type="entry name" value="DUF5701"/>
</dbReference>
<sequence length="215" mass="23576">MEHWTDREFDRQLANLFDKGYPRLAGESEAEFAALLEPLREVARTATVRADPQPTPARVPFVVVVTESLVPAEKLVPLLTLAGSTTHGVVDRNHGTGGLAPYRPLPELGAPQKPAYLLVDVERGEEFRNVRPEDALPVILGRDRTPLTIAEGIALITHFPEVLEKNHCFMLSGSRRGDRRVPALWISGRAPKLGWCWDGNPHAWLGTASAGARAA</sequence>
<evidence type="ECO:0000313" key="1">
    <source>
        <dbReference type="EMBL" id="NJC71244.1"/>
    </source>
</evidence>
<name>A0ABX0Y1B8_9ACTN</name>
<dbReference type="Pfam" id="PF18959">
    <property type="entry name" value="DUF5701"/>
    <property type="match status" value="1"/>
</dbReference>
<gene>
    <name evidence="1" type="ORF">HC031_16205</name>
</gene>
<dbReference type="EMBL" id="JAATVY010000010">
    <property type="protein sequence ID" value="NJC71244.1"/>
    <property type="molecule type" value="Genomic_DNA"/>
</dbReference>
<keyword evidence="2" id="KW-1185">Reference proteome</keyword>
<protein>
    <submittedName>
        <fullName evidence="1">Uncharacterized protein</fullName>
    </submittedName>
</protein>
<accession>A0ABX0Y1B8</accession>
<proteinExistence type="predicted"/>
<evidence type="ECO:0000313" key="2">
    <source>
        <dbReference type="Proteomes" id="UP000722989"/>
    </source>
</evidence>
<dbReference type="Proteomes" id="UP000722989">
    <property type="component" value="Unassembled WGS sequence"/>
</dbReference>
<organism evidence="1 2">
    <name type="scientific">Planosporangium thailandense</name>
    <dbReference type="NCBI Taxonomy" id="765197"/>
    <lineage>
        <taxon>Bacteria</taxon>
        <taxon>Bacillati</taxon>
        <taxon>Actinomycetota</taxon>
        <taxon>Actinomycetes</taxon>
        <taxon>Micromonosporales</taxon>
        <taxon>Micromonosporaceae</taxon>
        <taxon>Planosporangium</taxon>
    </lineage>
</organism>
<reference evidence="1 2" key="1">
    <citation type="submission" date="2020-03" db="EMBL/GenBank/DDBJ databases">
        <title>WGS of the type strain of Planosporangium spp.</title>
        <authorList>
            <person name="Thawai C."/>
        </authorList>
    </citation>
    <scope>NUCLEOTIDE SEQUENCE [LARGE SCALE GENOMIC DNA]</scope>
    <source>
        <strain evidence="1 2">TBRC 5610</strain>
    </source>
</reference>